<reference evidence="1" key="2">
    <citation type="submission" date="2014-02" db="EMBL/GenBank/DDBJ databases">
        <title>Annotation of the Genome Sequence of Fusarium oxysporum f. sp. melonis 26406.</title>
        <authorList>
            <consortium name="The Broad Institute Genomics Platform"/>
            <person name="Ma L.-J."/>
            <person name="Corby-Kistler H."/>
            <person name="Broz K."/>
            <person name="Gale L.R."/>
            <person name="Jonkers W."/>
            <person name="O'Donnell K."/>
            <person name="Ploetz R."/>
            <person name="Steinberg C."/>
            <person name="Schwartz D.C."/>
            <person name="VanEtten H."/>
            <person name="Zhou S."/>
            <person name="Young S.K."/>
            <person name="Zeng Q."/>
            <person name="Gargeya S."/>
            <person name="Fitzgerald M."/>
            <person name="Abouelleil A."/>
            <person name="Alvarado L."/>
            <person name="Chapman S.B."/>
            <person name="Gainer-Dewar J."/>
            <person name="Goldberg J."/>
            <person name="Griggs A."/>
            <person name="Gujja S."/>
            <person name="Hansen M."/>
            <person name="Howarth C."/>
            <person name="Imamovic A."/>
            <person name="Ireland A."/>
            <person name="Larimer J."/>
            <person name="McCowan C."/>
            <person name="Murphy C."/>
            <person name="Pearson M."/>
            <person name="Poon T.W."/>
            <person name="Priest M."/>
            <person name="Roberts A."/>
            <person name="Saif S."/>
            <person name="Shea T."/>
            <person name="Sykes S."/>
            <person name="Wortman J."/>
            <person name="Nusbaum C."/>
            <person name="Birren B."/>
        </authorList>
    </citation>
    <scope>NUCLEOTIDE SEQUENCE</scope>
    <source>
        <strain evidence="1">26406</strain>
    </source>
</reference>
<sequence>MTHTLEMWPALTQPPWRSLTSGSSAAIHSLRTVKGWPEDANQDGVLSWLADFSDKLMEFVESHGSISTHQHGRRSLTQLNKPIQGSLKGVRWASFSPRTRRLGRLAEPQVADLGAWRAEEQPAHRQGLDGPS</sequence>
<dbReference type="HOGENOM" id="CLU_1917159_0_0_1"/>
<dbReference type="VEuPathDB" id="FungiDB:FOMG_17588"/>
<gene>
    <name evidence="1" type="ORF">FOMG_17588</name>
</gene>
<dbReference type="EMBL" id="KI980357">
    <property type="protein sequence ID" value="EXK25777.1"/>
    <property type="molecule type" value="Genomic_DNA"/>
</dbReference>
<dbReference type="AlphaFoldDB" id="W9ZAZ3"/>
<accession>W9ZAZ3</accession>
<evidence type="ECO:0000313" key="1">
    <source>
        <dbReference type="EMBL" id="EXK25777.1"/>
    </source>
</evidence>
<reference evidence="1" key="1">
    <citation type="submission" date="2012-04" db="EMBL/GenBank/DDBJ databases">
        <title>The Genome Sequence of Fusarium oxysporum melonis.</title>
        <authorList>
            <consortium name="The Broad Institute Genome Sequencing Platform"/>
            <person name="Ma L.-J."/>
            <person name="Gale L.R."/>
            <person name="Schwartz D.C."/>
            <person name="Zhou S."/>
            <person name="Corby-Kistler H."/>
            <person name="Young S.K."/>
            <person name="Zeng Q."/>
            <person name="Gargeya S."/>
            <person name="Fitzgerald M."/>
            <person name="Haas B."/>
            <person name="Abouelleil A."/>
            <person name="Alvarado L."/>
            <person name="Arachchi H.M."/>
            <person name="Berlin A."/>
            <person name="Brown A."/>
            <person name="Chapman S.B."/>
            <person name="Chen Z."/>
            <person name="Dunbar C."/>
            <person name="Freedman E."/>
            <person name="Gearin G."/>
            <person name="Goldberg J."/>
            <person name="Griggs A."/>
            <person name="Gujja S."/>
            <person name="Heiman D."/>
            <person name="Howarth C."/>
            <person name="Larson L."/>
            <person name="Lui A."/>
            <person name="MacDonald P.J.P."/>
            <person name="Montmayeur A."/>
            <person name="Murphy C."/>
            <person name="Neiman D."/>
            <person name="Pearson M."/>
            <person name="Priest M."/>
            <person name="Roberts A."/>
            <person name="Saif S."/>
            <person name="Shea T."/>
            <person name="Shenoy N."/>
            <person name="Sisk P."/>
            <person name="Stolte C."/>
            <person name="Sykes S."/>
            <person name="Wortman J."/>
            <person name="Nusbaum C."/>
            <person name="Birren B."/>
        </authorList>
    </citation>
    <scope>NUCLEOTIDE SEQUENCE</scope>
    <source>
        <strain evidence="1">26406</strain>
    </source>
</reference>
<dbReference type="Proteomes" id="UP000030703">
    <property type="component" value="Unassembled WGS sequence"/>
</dbReference>
<name>W9ZAZ3_FUSOX</name>
<organism evidence="1">
    <name type="scientific">Fusarium oxysporum f. sp. melonis 26406</name>
    <dbReference type="NCBI Taxonomy" id="1089452"/>
    <lineage>
        <taxon>Eukaryota</taxon>
        <taxon>Fungi</taxon>
        <taxon>Dikarya</taxon>
        <taxon>Ascomycota</taxon>
        <taxon>Pezizomycotina</taxon>
        <taxon>Sordariomycetes</taxon>
        <taxon>Hypocreomycetidae</taxon>
        <taxon>Hypocreales</taxon>
        <taxon>Nectriaceae</taxon>
        <taxon>Fusarium</taxon>
        <taxon>Fusarium oxysporum species complex</taxon>
    </lineage>
</organism>
<proteinExistence type="predicted"/>
<protein>
    <submittedName>
        <fullName evidence="1">Uncharacterized protein</fullName>
    </submittedName>
</protein>